<dbReference type="EMBL" id="CP040602">
    <property type="protein sequence ID" value="QCU90501.1"/>
    <property type="molecule type" value="Genomic_DNA"/>
</dbReference>
<dbReference type="KEGG" id="thig:FE785_07570"/>
<protein>
    <submittedName>
        <fullName evidence="1">Uncharacterized protein</fullName>
    </submittedName>
</protein>
<dbReference type="PROSITE" id="PS51257">
    <property type="entry name" value="PROKAR_LIPOPROTEIN"/>
    <property type="match status" value="1"/>
</dbReference>
<dbReference type="RefSeq" id="WP_138565175.1">
    <property type="nucleotide sequence ID" value="NZ_CP040602.1"/>
</dbReference>
<dbReference type="AlphaFoldDB" id="A0A4P9K6L2"/>
<evidence type="ECO:0000313" key="2">
    <source>
        <dbReference type="Proteomes" id="UP000304864"/>
    </source>
</evidence>
<sequence>MDYRLKSVFLFSLLMLLSGCTERQFVHGVEVVYNETTQFMGIKDRPNTMQKPSYYSTRPIQDDYELGRVYEIEHLDCESESNRCLK</sequence>
<reference evidence="1 2" key="1">
    <citation type="submission" date="2019-05" db="EMBL/GenBank/DDBJ databases">
        <title>Thiomicrorhabdus sediminis sp. nov, a novel sulfur-oxidizing bacterium isolated from coastal sediment.</title>
        <authorList>
            <person name="Liu X."/>
        </authorList>
    </citation>
    <scope>NUCLEOTIDE SEQUENCE [LARGE SCALE GENOMIC DNA]</scope>
    <source>
        <strain evidence="1 2">G1</strain>
    </source>
</reference>
<proteinExistence type="predicted"/>
<evidence type="ECO:0000313" key="1">
    <source>
        <dbReference type="EMBL" id="QCU90501.1"/>
    </source>
</evidence>
<organism evidence="1 2">
    <name type="scientific">Thiomicrorhabdus sediminis</name>
    <dbReference type="NCBI Taxonomy" id="2580412"/>
    <lineage>
        <taxon>Bacteria</taxon>
        <taxon>Pseudomonadati</taxon>
        <taxon>Pseudomonadota</taxon>
        <taxon>Gammaproteobacteria</taxon>
        <taxon>Thiotrichales</taxon>
        <taxon>Piscirickettsiaceae</taxon>
        <taxon>Thiomicrorhabdus</taxon>
    </lineage>
</organism>
<keyword evidence="2" id="KW-1185">Reference proteome</keyword>
<gene>
    <name evidence="1" type="ORF">FE785_07570</name>
</gene>
<dbReference type="OrthoDB" id="9960071at2"/>
<name>A0A4P9K6L2_9GAMM</name>
<dbReference type="Proteomes" id="UP000304864">
    <property type="component" value="Chromosome"/>
</dbReference>
<accession>A0A4P9K6L2</accession>